<protein>
    <submittedName>
        <fullName evidence="2">GNAT family N-acetyltransferase</fullName>
        <ecNumber evidence="2">2.3.-.-</ecNumber>
    </submittedName>
</protein>
<dbReference type="PANTHER" id="PTHR43328">
    <property type="entry name" value="ACETYLTRANSFERASE-RELATED"/>
    <property type="match status" value="1"/>
</dbReference>
<dbReference type="PANTHER" id="PTHR43328:SF1">
    <property type="entry name" value="N-ACETYLTRANSFERASE DOMAIN-CONTAINING PROTEIN"/>
    <property type="match status" value="1"/>
</dbReference>
<comment type="caution">
    <text evidence="2">The sequence shown here is derived from an EMBL/GenBank/DDBJ whole genome shotgun (WGS) entry which is preliminary data.</text>
</comment>
<keyword evidence="2" id="KW-0808">Transferase</keyword>
<sequence length="160" mass="18395">MKRNPDLQLRKTVFNDLEQLFEFQTDKEGKYQAAFTPKHPTDKNAYLAKYEKILQDASTNNQTILLDNVIVGSMAKFILKGKTEITYWIDSKYWGKGIATKALSAFLEMMTDRPIFGRVAFDNFGSQKVLEKCGFVKVGEDKGFANARQEEIVEFIYELN</sequence>
<dbReference type="Pfam" id="PF13302">
    <property type="entry name" value="Acetyltransf_3"/>
    <property type="match status" value="1"/>
</dbReference>
<dbReference type="Proteomes" id="UP001597205">
    <property type="component" value="Unassembled WGS sequence"/>
</dbReference>
<evidence type="ECO:0000313" key="2">
    <source>
        <dbReference type="EMBL" id="MFD1164288.1"/>
    </source>
</evidence>
<dbReference type="RefSeq" id="WP_380894500.1">
    <property type="nucleotide sequence ID" value="NZ_JBHTKY010000001.1"/>
</dbReference>
<dbReference type="EC" id="2.3.-.-" evidence="2"/>
<reference evidence="3" key="1">
    <citation type="journal article" date="2019" name="Int. J. Syst. Evol. Microbiol.">
        <title>The Global Catalogue of Microorganisms (GCM) 10K type strain sequencing project: providing services to taxonomists for standard genome sequencing and annotation.</title>
        <authorList>
            <consortium name="The Broad Institute Genomics Platform"/>
            <consortium name="The Broad Institute Genome Sequencing Center for Infectious Disease"/>
            <person name="Wu L."/>
            <person name="Ma J."/>
        </authorList>
    </citation>
    <scope>NUCLEOTIDE SEQUENCE [LARGE SCALE GENOMIC DNA]</scope>
    <source>
        <strain evidence="3">CCUG 52468</strain>
    </source>
</reference>
<proteinExistence type="predicted"/>
<evidence type="ECO:0000259" key="1">
    <source>
        <dbReference type="PROSITE" id="PS51186"/>
    </source>
</evidence>
<dbReference type="InterPro" id="IPR016181">
    <property type="entry name" value="Acyl_CoA_acyltransferase"/>
</dbReference>
<dbReference type="GO" id="GO:0016746">
    <property type="term" value="F:acyltransferase activity"/>
    <property type="evidence" value="ECO:0007669"/>
    <property type="project" value="UniProtKB-KW"/>
</dbReference>
<gene>
    <name evidence="2" type="ORF">ACFQ2C_01575</name>
</gene>
<dbReference type="Gene3D" id="3.40.630.30">
    <property type="match status" value="1"/>
</dbReference>
<feature type="domain" description="N-acetyltransferase" evidence="1">
    <location>
        <begin position="7"/>
        <end position="160"/>
    </location>
</feature>
<keyword evidence="2" id="KW-0012">Acyltransferase</keyword>
<name>A0ABW3RGN0_9SPHI</name>
<organism evidence="2 3">
    <name type="scientific">Sphingobacterium daejeonense</name>
    <dbReference type="NCBI Taxonomy" id="371142"/>
    <lineage>
        <taxon>Bacteria</taxon>
        <taxon>Pseudomonadati</taxon>
        <taxon>Bacteroidota</taxon>
        <taxon>Sphingobacteriia</taxon>
        <taxon>Sphingobacteriales</taxon>
        <taxon>Sphingobacteriaceae</taxon>
        <taxon>Sphingobacterium</taxon>
    </lineage>
</organism>
<keyword evidence="3" id="KW-1185">Reference proteome</keyword>
<dbReference type="SUPFAM" id="SSF55729">
    <property type="entry name" value="Acyl-CoA N-acyltransferases (Nat)"/>
    <property type="match status" value="1"/>
</dbReference>
<dbReference type="EMBL" id="JBHTKY010000001">
    <property type="protein sequence ID" value="MFD1164288.1"/>
    <property type="molecule type" value="Genomic_DNA"/>
</dbReference>
<accession>A0ABW3RGN0</accession>
<dbReference type="InterPro" id="IPR000182">
    <property type="entry name" value="GNAT_dom"/>
</dbReference>
<evidence type="ECO:0000313" key="3">
    <source>
        <dbReference type="Proteomes" id="UP001597205"/>
    </source>
</evidence>
<dbReference type="PROSITE" id="PS51186">
    <property type="entry name" value="GNAT"/>
    <property type="match status" value="1"/>
</dbReference>